<keyword evidence="5" id="KW-0460">Magnesium</keyword>
<dbReference type="Pfam" id="PF01850">
    <property type="entry name" value="PIN"/>
    <property type="match status" value="1"/>
</dbReference>
<feature type="domain" description="PIN" evidence="6">
    <location>
        <begin position="1"/>
        <end position="140"/>
    </location>
</feature>
<dbReference type="RefSeq" id="WP_272779066.1">
    <property type="nucleotide sequence ID" value="NZ_JAQQLI010000040.1"/>
</dbReference>
<evidence type="ECO:0000256" key="2">
    <source>
        <dbReference type="ARBA" id="ARBA00022722"/>
    </source>
</evidence>
<comment type="caution">
    <text evidence="7">The sequence shown here is derived from an EMBL/GenBank/DDBJ whole genome shotgun (WGS) entry which is preliminary data.</text>
</comment>
<dbReference type="InterPro" id="IPR022907">
    <property type="entry name" value="VapC_family"/>
</dbReference>
<evidence type="ECO:0000259" key="6">
    <source>
        <dbReference type="Pfam" id="PF01850"/>
    </source>
</evidence>
<keyword evidence="2 5" id="KW-0540">Nuclease</keyword>
<dbReference type="InterPro" id="IPR002716">
    <property type="entry name" value="PIN_dom"/>
</dbReference>
<gene>
    <name evidence="5" type="primary">vapC</name>
    <name evidence="7" type="ORF">PQJ73_21275</name>
</gene>
<dbReference type="EC" id="3.1.-.-" evidence="5"/>
<proteinExistence type="inferred from homology"/>
<dbReference type="Gene3D" id="3.40.50.1010">
    <property type="entry name" value="5'-nuclease"/>
    <property type="match status" value="1"/>
</dbReference>
<feature type="binding site" evidence="5">
    <location>
        <position position="115"/>
    </location>
    <ligand>
        <name>Mg(2+)</name>
        <dbReference type="ChEBI" id="CHEBI:18420"/>
    </ligand>
</feature>
<comment type="function">
    <text evidence="5">Toxic component of a toxin-antitoxin (TA) system. An RNase.</text>
</comment>
<dbReference type="HAMAP" id="MF_00265">
    <property type="entry name" value="VapC_Nob1"/>
    <property type="match status" value="1"/>
</dbReference>
<dbReference type="EMBL" id="JAQQLI010000040">
    <property type="protein sequence ID" value="MDC7788228.1"/>
    <property type="molecule type" value="Genomic_DNA"/>
</dbReference>
<reference evidence="7" key="2">
    <citation type="submission" date="2023-02" db="EMBL/GenBank/DDBJ databases">
        <authorList>
            <person name="Rayyan A."/>
            <person name="Meyer T."/>
            <person name="Kyndt J.A."/>
        </authorList>
    </citation>
    <scope>NUCLEOTIDE SEQUENCE</scope>
    <source>
        <strain evidence="7">DSM 9987</strain>
    </source>
</reference>
<evidence type="ECO:0000313" key="8">
    <source>
        <dbReference type="Proteomes" id="UP001165652"/>
    </source>
</evidence>
<reference evidence="7" key="1">
    <citation type="journal article" date="2023" name="Microbiol Resour">
        <title>Genome Sequences of Rhodoplanes serenus and Two Thermotolerant Strains, Rhodoplanes tepidamans and 'Rhodoplanes cryptolactis,' Further Refine the Genus.</title>
        <authorList>
            <person name="Rayyan A.A."/>
            <person name="Kyndt J.A."/>
        </authorList>
    </citation>
    <scope>NUCLEOTIDE SEQUENCE</scope>
    <source>
        <strain evidence="7">DSM 9987</strain>
    </source>
</reference>
<dbReference type="SUPFAM" id="SSF88723">
    <property type="entry name" value="PIN domain-like"/>
    <property type="match status" value="1"/>
</dbReference>
<keyword evidence="1 5" id="KW-1277">Toxin-antitoxin system</keyword>
<dbReference type="CDD" id="cd09871">
    <property type="entry name" value="PIN_MtVapC28-VapC30-like"/>
    <property type="match status" value="1"/>
</dbReference>
<evidence type="ECO:0000256" key="4">
    <source>
        <dbReference type="ARBA" id="ARBA00022801"/>
    </source>
</evidence>
<keyword evidence="3 5" id="KW-0479">Metal-binding</keyword>
<comment type="cofactor">
    <cofactor evidence="5">
        <name>Mg(2+)</name>
        <dbReference type="ChEBI" id="CHEBI:18420"/>
    </cofactor>
</comment>
<evidence type="ECO:0000256" key="5">
    <source>
        <dbReference type="HAMAP-Rule" id="MF_00265"/>
    </source>
</evidence>
<dbReference type="InterPro" id="IPR029060">
    <property type="entry name" value="PIN-like_dom_sf"/>
</dbReference>
<comment type="similarity">
    <text evidence="5">Belongs to the PINc/VapC protein family.</text>
</comment>
<accession>A0ABT5JFG4</accession>
<dbReference type="Proteomes" id="UP001165652">
    <property type="component" value="Unassembled WGS sequence"/>
</dbReference>
<evidence type="ECO:0000313" key="7">
    <source>
        <dbReference type="EMBL" id="MDC7788228.1"/>
    </source>
</evidence>
<keyword evidence="8" id="KW-1185">Reference proteome</keyword>
<sequence length="142" mass="14870">MFLDASAVVAILGREPGWQDIANRLAAVDARFFFSPLARFEAAVGLARLKAAGRSGSPKLSPDLLRQAGAAVDAFVEDLGVEEVAITPDFGHRALVACATFGKAVGHPADLNFGDCFAYACAQALGVPLVYKGDDFARTDLA</sequence>
<keyword evidence="4 5" id="KW-0378">Hydrolase</keyword>
<evidence type="ECO:0000256" key="1">
    <source>
        <dbReference type="ARBA" id="ARBA00022649"/>
    </source>
</evidence>
<feature type="binding site" evidence="5">
    <location>
        <position position="4"/>
    </location>
    <ligand>
        <name>Mg(2+)</name>
        <dbReference type="ChEBI" id="CHEBI:18420"/>
    </ligand>
</feature>
<evidence type="ECO:0000256" key="3">
    <source>
        <dbReference type="ARBA" id="ARBA00022723"/>
    </source>
</evidence>
<name>A0ABT5JFG4_RHOTP</name>
<organism evidence="7 8">
    <name type="scientific">Rhodoplanes tepidamans</name>
    <name type="common">Rhodoplanes cryptolactis</name>
    <dbReference type="NCBI Taxonomy" id="200616"/>
    <lineage>
        <taxon>Bacteria</taxon>
        <taxon>Pseudomonadati</taxon>
        <taxon>Pseudomonadota</taxon>
        <taxon>Alphaproteobacteria</taxon>
        <taxon>Hyphomicrobiales</taxon>
        <taxon>Nitrobacteraceae</taxon>
        <taxon>Rhodoplanes</taxon>
    </lineage>
</organism>
<keyword evidence="5" id="KW-0800">Toxin</keyword>
<protein>
    <recommendedName>
        <fullName evidence="5">Ribonuclease VapC</fullName>
        <shortName evidence="5">RNase VapC</shortName>
        <ecNumber evidence="5">3.1.-.-</ecNumber>
    </recommendedName>
    <alternativeName>
        <fullName evidence="5">Toxin VapC</fullName>
    </alternativeName>
</protein>